<dbReference type="OrthoDB" id="5117987at2"/>
<name>A0A1E7WLY2_9BURK</name>
<dbReference type="AlphaFoldDB" id="A0A1E7WLY2"/>
<accession>A0A1E7WLY2</accession>
<gene>
    <name evidence="1" type="ORF">DUPY_25050</name>
</gene>
<dbReference type="InterPro" id="IPR011008">
    <property type="entry name" value="Dimeric_a/b-barrel"/>
</dbReference>
<protein>
    <recommendedName>
        <fullName evidence="3">YCII-related domain protein</fullName>
    </recommendedName>
</protein>
<dbReference type="RefSeq" id="WP_070248514.1">
    <property type="nucleotide sequence ID" value="NZ_LROM01000085.1"/>
</dbReference>
<comment type="caution">
    <text evidence="1">The sequence shown here is derived from an EMBL/GenBank/DDBJ whole genome shotgun (WGS) entry which is preliminary data.</text>
</comment>
<evidence type="ECO:0000313" key="2">
    <source>
        <dbReference type="Proteomes" id="UP000175989"/>
    </source>
</evidence>
<evidence type="ECO:0008006" key="3">
    <source>
        <dbReference type="Google" id="ProtNLM"/>
    </source>
</evidence>
<dbReference type="EMBL" id="LROM01000085">
    <property type="protein sequence ID" value="OFA00040.1"/>
    <property type="molecule type" value="Genomic_DNA"/>
</dbReference>
<proteinExistence type="predicted"/>
<sequence>MEQFLLVFRGPPAGASDATPHDGNRWHAWFQQLGAALVDRGKLCSGSVEIKTRLTGPNISADTLHGYSVIAAADFNEAVRLATDCPVFDEEGWVEVAHIEVPTGETDVR</sequence>
<reference evidence="2" key="1">
    <citation type="journal article" date="2016" name="Front. Microbiol.">
        <title>Molecular Keys to the Janthinobacterium and Duganella spp. Interaction with the Plant Pathogen Fusarium graminearum.</title>
        <authorList>
            <person name="Haack F.S."/>
            <person name="Poehlein A."/>
            <person name="Kroger C."/>
            <person name="Voigt C.A."/>
            <person name="Piepenbring M."/>
            <person name="Bode H.B."/>
            <person name="Daniel R."/>
            <person name="Schafer W."/>
            <person name="Streit W.R."/>
        </authorList>
    </citation>
    <scope>NUCLEOTIDE SEQUENCE [LARGE SCALE GENOMIC DNA]</scope>
    <source>
        <strain evidence="2">T54</strain>
    </source>
</reference>
<organism evidence="1 2">
    <name type="scientific">Duganella phyllosphaerae</name>
    <dbReference type="NCBI Taxonomy" id="762836"/>
    <lineage>
        <taxon>Bacteria</taxon>
        <taxon>Pseudomonadati</taxon>
        <taxon>Pseudomonadota</taxon>
        <taxon>Betaproteobacteria</taxon>
        <taxon>Burkholderiales</taxon>
        <taxon>Oxalobacteraceae</taxon>
        <taxon>Telluria group</taxon>
        <taxon>Duganella</taxon>
    </lineage>
</organism>
<dbReference type="Gene3D" id="3.30.70.1060">
    <property type="entry name" value="Dimeric alpha+beta barrel"/>
    <property type="match status" value="1"/>
</dbReference>
<dbReference type="Proteomes" id="UP000175989">
    <property type="component" value="Unassembled WGS sequence"/>
</dbReference>
<evidence type="ECO:0000313" key="1">
    <source>
        <dbReference type="EMBL" id="OFA00040.1"/>
    </source>
</evidence>
<dbReference type="SUPFAM" id="SSF54909">
    <property type="entry name" value="Dimeric alpha+beta barrel"/>
    <property type="match status" value="1"/>
</dbReference>
<keyword evidence="2" id="KW-1185">Reference proteome</keyword>